<accession>A0A8E1USI1</accession>
<sequence length="348" mass="39444">MNNNAILLPEWANQSAIQLTWPHEGTDWREYLDDICATYAEMADAITRYEKLLVVAPEPELVKKELSKRLTSCQLDNIIFHKCPTNDTWARDHGFITLGGDGTYTLLDFRFNGWGDKFEAALDNAINRSLYDNGVVEGTYTDLNSFVLEGGSIESDGRGTVLTTSQCLLAPHRNQPLTRSEIELKLKSMLHAERILWIDYGHLEGDDTDGHIDTLVRIAPDDTLLYIGCDDKSDSHYDDLKRMEEQLKTFRTADGKPYRLMRLPMPAAIYDDGDRLPATYANYVIVNGAVIYPTYNQPDNDAEAERVIKAAFPDRDVIGIDSRTVIRQHGSLHCCTMQLYSKITEQKQ</sequence>
<protein>
    <submittedName>
        <fullName evidence="2">Peptidyl-arginine deiminase</fullName>
    </submittedName>
</protein>
<evidence type="ECO:0000256" key="1">
    <source>
        <dbReference type="ARBA" id="ARBA00022801"/>
    </source>
</evidence>
<dbReference type="Proteomes" id="UP000036951">
    <property type="component" value="Unassembled WGS sequence"/>
</dbReference>
<dbReference type="EMBL" id="LFQU01000003">
    <property type="protein sequence ID" value="KOO69277.1"/>
    <property type="molecule type" value="Genomic_DNA"/>
</dbReference>
<dbReference type="GO" id="GO:0009446">
    <property type="term" value="P:putrescine biosynthetic process"/>
    <property type="evidence" value="ECO:0007669"/>
    <property type="project" value="InterPro"/>
</dbReference>
<dbReference type="AlphaFoldDB" id="A0A8E1USI1"/>
<evidence type="ECO:0000313" key="3">
    <source>
        <dbReference type="Proteomes" id="UP000036951"/>
    </source>
</evidence>
<dbReference type="GO" id="GO:0004668">
    <property type="term" value="F:protein-arginine deiminase activity"/>
    <property type="evidence" value="ECO:0007669"/>
    <property type="project" value="InterPro"/>
</dbReference>
<proteinExistence type="predicted"/>
<dbReference type="Gene3D" id="3.75.10.10">
    <property type="entry name" value="L-arginine/glycine Amidinotransferase, Chain A"/>
    <property type="match status" value="1"/>
</dbReference>
<dbReference type="SUPFAM" id="SSF55909">
    <property type="entry name" value="Pentein"/>
    <property type="match status" value="1"/>
</dbReference>
<organism evidence="2 3">
    <name type="scientific">Xylanibacter rarus</name>
    <dbReference type="NCBI Taxonomy" id="1676614"/>
    <lineage>
        <taxon>Bacteria</taxon>
        <taxon>Pseudomonadati</taxon>
        <taxon>Bacteroidota</taxon>
        <taxon>Bacteroidia</taxon>
        <taxon>Bacteroidales</taxon>
        <taxon>Prevotellaceae</taxon>
        <taxon>Xylanibacter</taxon>
    </lineage>
</organism>
<dbReference type="InterPro" id="IPR007466">
    <property type="entry name" value="Peptidyl-Arg-deiminase_porph"/>
</dbReference>
<dbReference type="PANTHER" id="PTHR31377">
    <property type="entry name" value="AGMATINE DEIMINASE-RELATED"/>
    <property type="match status" value="1"/>
</dbReference>
<evidence type="ECO:0000313" key="2">
    <source>
        <dbReference type="EMBL" id="KOO69277.1"/>
    </source>
</evidence>
<dbReference type="RefSeq" id="WP_053397676.1">
    <property type="nucleotide sequence ID" value="NZ_LFQU01000003.1"/>
</dbReference>
<keyword evidence="1" id="KW-0378">Hydrolase</keyword>
<dbReference type="Pfam" id="PF04371">
    <property type="entry name" value="PAD_porph"/>
    <property type="match status" value="1"/>
</dbReference>
<keyword evidence="3" id="KW-1185">Reference proteome</keyword>
<comment type="caution">
    <text evidence="2">The sequence shown here is derived from an EMBL/GenBank/DDBJ whole genome shotgun (WGS) entry which is preliminary data.</text>
</comment>
<dbReference type="GO" id="GO:0047632">
    <property type="term" value="F:agmatine deiminase activity"/>
    <property type="evidence" value="ECO:0007669"/>
    <property type="project" value="TreeGrafter"/>
</dbReference>
<dbReference type="PANTHER" id="PTHR31377:SF0">
    <property type="entry name" value="AGMATINE DEIMINASE-RELATED"/>
    <property type="match status" value="1"/>
</dbReference>
<name>A0A8E1USI1_9BACT</name>
<dbReference type="OrthoDB" id="9808013at2"/>
<reference evidence="2 3" key="1">
    <citation type="submission" date="2015-06" db="EMBL/GenBank/DDBJ databases">
        <title>Prevotella sp. 109, sp. nov., a novel member of the family Prevotellaceae isolated from human faeces.</title>
        <authorList>
            <person name="Shkoporov A.N."/>
            <person name="Chaplin A.V."/>
            <person name="Kafarskaia L.I."/>
            <person name="Efimov B.A."/>
        </authorList>
    </citation>
    <scope>NUCLEOTIDE SEQUENCE [LARGE SCALE GENOMIC DNA]</scope>
    <source>
        <strain evidence="2 3">109</strain>
    </source>
</reference>
<gene>
    <name evidence="2" type="ORF">ACU52_02675</name>
</gene>